<sequence>MALLSFGSNSCCQLSHVSAEDLYLPTRVPVRELPLSKTTEIRSNGNHTLLFDRSTNQLFAAGDNAAGQCCVGPEFGASCLSVFKEVQPSVFDPQENWIPEYVAAGWEFSVIVATHRETCEQAIFVAGAGSKGELALGSDMRSAPVPVRVDAAELLDGGRRRIVQISAGLAHVVVLLDDFSVWGWGSCRKGQLGSANSALKCAYVPVRVVDGERLSDWFRPVKVVCGREFTGLIDAEGRVVVLMDNLSKNSDRHGIVRDVPPAKQVGSDWKDFQCGWSTLHVLLGTGQILSWGNNSHMQHAPADAPEAELMACGSEHTLVYSRREGVFAWGWGEHGNCGDSVDRASGDVNVGRAAKVYEGDVGFLGAGCATSWIGVGV</sequence>
<dbReference type="PANTHER" id="PTHR45982">
    <property type="entry name" value="REGULATOR OF CHROMOSOME CONDENSATION"/>
    <property type="match status" value="1"/>
</dbReference>
<feature type="repeat" description="RCC1" evidence="1">
    <location>
        <begin position="121"/>
        <end position="178"/>
    </location>
</feature>
<gene>
    <name evidence="2" type="ORF">BZA70DRAFT_271033</name>
</gene>
<evidence type="ECO:0000256" key="1">
    <source>
        <dbReference type="PROSITE-ProRule" id="PRU00235"/>
    </source>
</evidence>
<evidence type="ECO:0000313" key="3">
    <source>
        <dbReference type="Proteomes" id="UP001498771"/>
    </source>
</evidence>
<dbReference type="EMBL" id="JBBJBU010000001">
    <property type="protein sequence ID" value="KAK7207339.1"/>
    <property type="molecule type" value="Genomic_DNA"/>
</dbReference>
<organism evidence="2 3">
    <name type="scientific">Myxozyma melibiosi</name>
    <dbReference type="NCBI Taxonomy" id="54550"/>
    <lineage>
        <taxon>Eukaryota</taxon>
        <taxon>Fungi</taxon>
        <taxon>Dikarya</taxon>
        <taxon>Ascomycota</taxon>
        <taxon>Saccharomycotina</taxon>
        <taxon>Lipomycetes</taxon>
        <taxon>Lipomycetales</taxon>
        <taxon>Lipomycetaceae</taxon>
        <taxon>Myxozyma</taxon>
    </lineage>
</organism>
<keyword evidence="3" id="KW-1185">Reference proteome</keyword>
<dbReference type="PANTHER" id="PTHR45982:SF5">
    <property type="entry name" value="RCC DOMAIN-CONTAINING PROTEIN ATS1"/>
    <property type="match status" value="1"/>
</dbReference>
<protein>
    <submittedName>
        <fullName evidence="2">Regulator of chromosome condensation 1/beta-lactamase-inhibitor protein II</fullName>
    </submittedName>
</protein>
<proteinExistence type="predicted"/>
<name>A0ABR1FBW9_9ASCO</name>
<dbReference type="InterPro" id="IPR051553">
    <property type="entry name" value="Ran_GTPase-activating"/>
</dbReference>
<dbReference type="InterPro" id="IPR009091">
    <property type="entry name" value="RCC1/BLIP-II"/>
</dbReference>
<dbReference type="GeneID" id="90036923"/>
<dbReference type="SUPFAM" id="SSF50985">
    <property type="entry name" value="RCC1/BLIP-II"/>
    <property type="match status" value="1"/>
</dbReference>
<feature type="repeat" description="RCC1" evidence="1">
    <location>
        <begin position="179"/>
        <end position="236"/>
    </location>
</feature>
<dbReference type="PRINTS" id="PR00633">
    <property type="entry name" value="RCCNDNSATION"/>
</dbReference>
<reference evidence="2 3" key="1">
    <citation type="submission" date="2024-03" db="EMBL/GenBank/DDBJ databases">
        <title>Genome-scale model development and genomic sequencing of the oleaginous clade Lipomyces.</title>
        <authorList>
            <consortium name="Lawrence Berkeley National Laboratory"/>
            <person name="Czajka J.J."/>
            <person name="Han Y."/>
            <person name="Kim J."/>
            <person name="Mondo S.J."/>
            <person name="Hofstad B.A."/>
            <person name="Robles A."/>
            <person name="Haridas S."/>
            <person name="Riley R."/>
            <person name="LaButti K."/>
            <person name="Pangilinan J."/>
            <person name="Andreopoulos W."/>
            <person name="Lipzen A."/>
            <person name="Yan J."/>
            <person name="Wang M."/>
            <person name="Ng V."/>
            <person name="Grigoriev I.V."/>
            <person name="Spatafora J.W."/>
            <person name="Magnuson J.K."/>
            <person name="Baker S.E."/>
            <person name="Pomraning K.R."/>
        </authorList>
    </citation>
    <scope>NUCLEOTIDE SEQUENCE [LARGE SCALE GENOMIC DNA]</scope>
    <source>
        <strain evidence="2 3">Phaff 52-87</strain>
    </source>
</reference>
<comment type="caution">
    <text evidence="2">The sequence shown here is derived from an EMBL/GenBank/DDBJ whole genome shotgun (WGS) entry which is preliminary data.</text>
</comment>
<evidence type="ECO:0000313" key="2">
    <source>
        <dbReference type="EMBL" id="KAK7207339.1"/>
    </source>
</evidence>
<dbReference type="Proteomes" id="UP001498771">
    <property type="component" value="Unassembled WGS sequence"/>
</dbReference>
<dbReference type="PROSITE" id="PS50012">
    <property type="entry name" value="RCC1_3"/>
    <property type="match status" value="3"/>
</dbReference>
<dbReference type="RefSeq" id="XP_064770372.1">
    <property type="nucleotide sequence ID" value="XM_064911411.1"/>
</dbReference>
<dbReference type="Pfam" id="PF00415">
    <property type="entry name" value="RCC1"/>
    <property type="match status" value="1"/>
</dbReference>
<feature type="repeat" description="RCC1" evidence="1">
    <location>
        <begin position="286"/>
        <end position="323"/>
    </location>
</feature>
<dbReference type="InterPro" id="IPR000408">
    <property type="entry name" value="Reg_chr_condens"/>
</dbReference>
<dbReference type="Gene3D" id="2.130.10.30">
    <property type="entry name" value="Regulator of chromosome condensation 1/beta-lactamase-inhibitor protein II"/>
    <property type="match status" value="1"/>
</dbReference>
<accession>A0ABR1FBW9</accession>